<gene>
    <name evidence="3" type="ORF">MCHLO_05777</name>
</gene>
<keyword evidence="2" id="KW-0812">Transmembrane</keyword>
<feature type="compositionally biased region" description="Polar residues" evidence="1">
    <location>
        <begin position="296"/>
        <end position="312"/>
    </location>
</feature>
<keyword evidence="4" id="KW-1185">Reference proteome</keyword>
<name>A0ABQ0LBA7_MYCCL</name>
<dbReference type="EMBL" id="DF844513">
    <property type="protein sequence ID" value="GAT48363.1"/>
    <property type="molecule type" value="Genomic_DNA"/>
</dbReference>
<proteinExistence type="predicted"/>
<feature type="region of interest" description="Disordered" evidence="1">
    <location>
        <begin position="296"/>
        <end position="316"/>
    </location>
</feature>
<evidence type="ECO:0000256" key="2">
    <source>
        <dbReference type="SAM" id="Phobius"/>
    </source>
</evidence>
<reference evidence="3" key="1">
    <citation type="submission" date="2014-09" db="EMBL/GenBank/DDBJ databases">
        <title>Genome sequence of the luminous mushroom Mycena chlorophos for searching fungal bioluminescence genes.</title>
        <authorList>
            <person name="Tanaka Y."/>
            <person name="Kasuga D."/>
            <person name="Oba Y."/>
            <person name="Hase S."/>
            <person name="Sato K."/>
            <person name="Oba Y."/>
            <person name="Sakakibara Y."/>
        </authorList>
    </citation>
    <scope>NUCLEOTIDE SEQUENCE</scope>
</reference>
<evidence type="ECO:0000313" key="3">
    <source>
        <dbReference type="EMBL" id="GAT48363.1"/>
    </source>
</evidence>
<feature type="region of interest" description="Disordered" evidence="1">
    <location>
        <begin position="1"/>
        <end position="34"/>
    </location>
</feature>
<feature type="transmembrane region" description="Helical" evidence="2">
    <location>
        <begin position="603"/>
        <end position="626"/>
    </location>
</feature>
<dbReference type="Proteomes" id="UP000815677">
    <property type="component" value="Unassembled WGS sequence"/>
</dbReference>
<keyword evidence="2" id="KW-0472">Membrane</keyword>
<organism evidence="3 4">
    <name type="scientific">Mycena chlorophos</name>
    <name type="common">Agaric fungus</name>
    <name type="synonym">Agaricus chlorophos</name>
    <dbReference type="NCBI Taxonomy" id="658473"/>
    <lineage>
        <taxon>Eukaryota</taxon>
        <taxon>Fungi</taxon>
        <taxon>Dikarya</taxon>
        <taxon>Basidiomycota</taxon>
        <taxon>Agaricomycotina</taxon>
        <taxon>Agaricomycetes</taxon>
        <taxon>Agaricomycetidae</taxon>
        <taxon>Agaricales</taxon>
        <taxon>Marasmiineae</taxon>
        <taxon>Mycenaceae</taxon>
        <taxon>Mycena</taxon>
    </lineage>
</organism>
<evidence type="ECO:0000313" key="4">
    <source>
        <dbReference type="Proteomes" id="UP000815677"/>
    </source>
</evidence>
<evidence type="ECO:0000256" key="1">
    <source>
        <dbReference type="SAM" id="MobiDB-lite"/>
    </source>
</evidence>
<sequence>MSTSSCVESNGERCEVGEFGVANPGPSEDQRRRPTGVCVQANPSLSKHGFIRPASNPSERAIDLSQQRSKHPAMFDATRFVVGSNRVVRLRARGLLRYKFPTNRQEIPAEIPTLTHQRVVCVVCASDGLQVHHLQVRRRIGGIRHSTTPGCLTPPRRETRRARYAGIQPALQRNRRLDIQREKQRRRGHGSVIAEKILTQCRPKGPCVRWTSDASTTDTHQIRGEVKAVARHPALGQCVLGDGNKKGQWANERGRRRDVVVLLVVPSTELAPQTRQHASGFLLIASSASAVTIPTSSYSPRGATASLTSSSPPNHPFGTKLSGRVILVDQDTSKEGLAATWAHEQTLKTPKGNLEELVKNGWFRLQSGDMVAARSTRGNREPTKDVPVVWVVGSTLVPQTLLDEYERARDSFLGPVQSRTSGRPVVSEDDDGNQTFKGGIAFERTPMAKGVNSGRAYTLGPSFERQTKNVAPVASLKASSEHYDAEELGEFKAEFIKVGGFSLHCLPSSYLHSQALTAVAVHTIELGPDDVLDAMKAGASVRNVPAYGTDDNHYFGTTQLNVAAAQRDLGFFGGSHYDRNDSPGHYTSMMNHSILPSNYTPGFFFLHGLGVFLVMEALLTIVFTGLRQHGGTSPLSPEGAKIQLNITAVRLTAVTYPPGALMNGMGRLIIAAWPDGECRDVDISGADALRHRTRGCTNRGEEGYWAKGL</sequence>
<protein>
    <submittedName>
        <fullName evidence="3">Uncharacterized protein</fullName>
    </submittedName>
</protein>
<keyword evidence="2" id="KW-1133">Transmembrane helix</keyword>
<accession>A0ABQ0LBA7</accession>